<evidence type="ECO:0000256" key="1">
    <source>
        <dbReference type="SAM" id="Coils"/>
    </source>
</evidence>
<feature type="region of interest" description="Disordered" evidence="2">
    <location>
        <begin position="124"/>
        <end position="174"/>
    </location>
</feature>
<evidence type="ECO:0000313" key="5">
    <source>
        <dbReference type="Proteomes" id="UP000283530"/>
    </source>
</evidence>
<feature type="compositionally biased region" description="Basic and acidic residues" evidence="2">
    <location>
        <begin position="126"/>
        <end position="139"/>
    </location>
</feature>
<proteinExistence type="predicted"/>
<keyword evidence="1" id="KW-0175">Coiled coil</keyword>
<feature type="compositionally biased region" description="Low complexity" evidence="2">
    <location>
        <begin position="159"/>
        <end position="174"/>
    </location>
</feature>
<name>A0A3S3M7Z1_9MAGN</name>
<dbReference type="AlphaFoldDB" id="A0A3S3M7Z1"/>
<keyword evidence="5" id="KW-1185">Reference proteome</keyword>
<dbReference type="STRING" id="337451.A0A3S3M7Z1"/>
<comment type="caution">
    <text evidence="4">The sequence shown here is derived from an EMBL/GenBank/DDBJ whole genome shotgun (WGS) entry which is preliminary data.</text>
</comment>
<reference evidence="4 5" key="1">
    <citation type="journal article" date="2019" name="Nat. Plants">
        <title>Stout camphor tree genome fills gaps in understanding of flowering plant genome evolution.</title>
        <authorList>
            <person name="Chaw S.M."/>
            <person name="Liu Y.C."/>
            <person name="Wu Y.W."/>
            <person name="Wang H.Y."/>
            <person name="Lin C.I."/>
            <person name="Wu C.S."/>
            <person name="Ke H.M."/>
            <person name="Chang L.Y."/>
            <person name="Hsu C.Y."/>
            <person name="Yang H.T."/>
            <person name="Sudianto E."/>
            <person name="Hsu M.H."/>
            <person name="Wu K.P."/>
            <person name="Wang L.N."/>
            <person name="Leebens-Mack J.H."/>
            <person name="Tsai I.J."/>
        </authorList>
    </citation>
    <scope>NUCLEOTIDE SEQUENCE [LARGE SCALE GENOMIC DNA]</scope>
    <source>
        <strain evidence="5">cv. Chaw 1501</strain>
        <tissue evidence="4">Young leaves</tissue>
    </source>
</reference>
<protein>
    <submittedName>
        <fullName evidence="4">Centriolin isoform X1</fullName>
    </submittedName>
</protein>
<evidence type="ECO:0000313" key="4">
    <source>
        <dbReference type="EMBL" id="RWR74900.1"/>
    </source>
</evidence>
<accession>A0A3S3M7Z1</accession>
<feature type="compositionally biased region" description="Polar residues" evidence="2">
    <location>
        <begin position="234"/>
        <end position="246"/>
    </location>
</feature>
<feature type="region of interest" description="Disordered" evidence="2">
    <location>
        <begin position="195"/>
        <end position="281"/>
    </location>
</feature>
<feature type="coiled-coil region" evidence="1">
    <location>
        <begin position="663"/>
        <end position="690"/>
    </location>
</feature>
<organism evidence="4 5">
    <name type="scientific">Cinnamomum micranthum f. kanehirae</name>
    <dbReference type="NCBI Taxonomy" id="337451"/>
    <lineage>
        <taxon>Eukaryota</taxon>
        <taxon>Viridiplantae</taxon>
        <taxon>Streptophyta</taxon>
        <taxon>Embryophyta</taxon>
        <taxon>Tracheophyta</taxon>
        <taxon>Spermatophyta</taxon>
        <taxon>Magnoliopsida</taxon>
        <taxon>Magnoliidae</taxon>
        <taxon>Laurales</taxon>
        <taxon>Lauraceae</taxon>
        <taxon>Cinnamomum</taxon>
    </lineage>
</organism>
<evidence type="ECO:0000256" key="2">
    <source>
        <dbReference type="SAM" id="MobiDB-lite"/>
    </source>
</evidence>
<feature type="coiled-coil region" evidence="1">
    <location>
        <begin position="872"/>
        <end position="899"/>
    </location>
</feature>
<dbReference type="PANTHER" id="PTHR47491:SF5">
    <property type="entry name" value="CAP-GLY DOMAIN LINKER"/>
    <property type="match status" value="1"/>
</dbReference>
<feature type="coiled-coil region" evidence="1">
    <location>
        <begin position="468"/>
        <end position="626"/>
    </location>
</feature>
<dbReference type="InterPro" id="IPR056070">
    <property type="entry name" value="DUF7653"/>
</dbReference>
<sequence>MRKLFSFRTSAPSSGNCDTVLPPTTNGNVYWEPTFKTGVENRVSDKAKSHCQSPKDPVLIGGKRCPESQDSAGLGLRRSLSFSSPATGNDLGGRDFNCLSDFIRSPTNNILPLHATDYPIRYHYVTPERQREPKRRDQAVNKPKTRAAEKLDSPCSARSYPNSSGNSPHSSPVPLRCRAARLTNAPNKILDLYIDGEQQEGRPKNNSKKRSPDAVGNGCPVEKKTLPGSRRPRQVQSAAPVSPSNKEQLRSFSFRESRETHHNLSTKDWKRETVRPSSPQKLAKSVVERLCQAFPRKSKIKVQDFDSQTTTTVEDIYEDYSMAHARSDSSSSAQESSLYDHVSMCHSSDPPYENTKAYYMNGISGFQKQSDINVDNSMDIKHENLIFSGKRENDIDVELSRKGKEAEERVMQLSEELEQMKLENSSFSMSALFQTIRNITNDRRNLALEVTTQIHSRIAERTSASEALKQAKIDLDAQTRRLEKDKNEFQLSMEKELDRRSSEWSLKLEKYQSEEKRLRERVHELAEQNVSLQREVASLSSREVETTSTMMHSEVQLNEVTARLEQVKAEKCNLQQSVSELQEHCRGAESDRDCIKRSYKEKEKENKELQKVIARLQRICNEQEKTVTGLRQGLGEEISKQYSEKSNVVVKLKMEQLRLTSVEQMLRKEVESFRLEVESLRHENVNLLDRLCGTGNGECLSSFKLNQELGDRVDCLQTQCLLLLDEIGQLCGKLLGLAQGKACYDLDDPRFNQAREIGSEFDGYSVVECDMKFQSSMRRVENLRRSLQSMSSILQEKSNLSALESNRTDGSTLGDTVMGQLLEGDVEFELKAERLVTKILREKLCFKELELEQLQAELATSIRGHDILRCELQSAQDSISSLTHKLKDLELQMLKKDENITLIQGDLQECLNELMVTRGILPKITQERDLMWEEVKQCSEKNMLLNCEVNSLKKKIESLDEDILMKEGQITILKDSIVNKPFDILFNSPTSMKEFTLQ</sequence>
<dbReference type="Proteomes" id="UP000283530">
    <property type="component" value="Unassembled WGS sequence"/>
</dbReference>
<feature type="compositionally biased region" description="Basic and acidic residues" evidence="2">
    <location>
        <begin position="247"/>
        <end position="274"/>
    </location>
</feature>
<dbReference type="EMBL" id="QPKB01000001">
    <property type="protein sequence ID" value="RWR74900.1"/>
    <property type="molecule type" value="Genomic_DNA"/>
</dbReference>
<gene>
    <name evidence="4" type="ORF">CKAN_00325500</name>
</gene>
<feature type="coiled-coil region" evidence="1">
    <location>
        <begin position="942"/>
        <end position="969"/>
    </location>
</feature>
<feature type="domain" description="DUF7653" evidence="3">
    <location>
        <begin position="664"/>
        <end position="798"/>
    </location>
</feature>
<dbReference type="Pfam" id="PF24670">
    <property type="entry name" value="DUF7653"/>
    <property type="match status" value="1"/>
</dbReference>
<dbReference type="OrthoDB" id="1938127at2759"/>
<evidence type="ECO:0000259" key="3">
    <source>
        <dbReference type="Pfam" id="PF24670"/>
    </source>
</evidence>
<dbReference type="PANTHER" id="PTHR47491">
    <property type="entry name" value="CAP-GLY DOMAIN LINKER"/>
    <property type="match status" value="1"/>
</dbReference>